<dbReference type="AlphaFoldDB" id="A0AAW2M1L4"/>
<feature type="region of interest" description="Disordered" evidence="11">
    <location>
        <begin position="525"/>
        <end position="626"/>
    </location>
</feature>
<evidence type="ECO:0000256" key="2">
    <source>
        <dbReference type="ARBA" id="ARBA00010992"/>
    </source>
</evidence>
<feature type="transmembrane region" description="Helical" evidence="12">
    <location>
        <begin position="82"/>
        <end position="100"/>
    </location>
</feature>
<feature type="transmembrane region" description="Helical" evidence="12">
    <location>
        <begin position="170"/>
        <end position="191"/>
    </location>
</feature>
<feature type="transmembrane region" description="Helical" evidence="12">
    <location>
        <begin position="385"/>
        <end position="406"/>
    </location>
</feature>
<dbReference type="PANTHER" id="PTHR23500:SF574">
    <property type="entry name" value="SUGAR TRANSPORT PROTEIN 1"/>
    <property type="match status" value="1"/>
</dbReference>
<feature type="transmembrane region" description="Helical" evidence="12">
    <location>
        <begin position="427"/>
        <end position="447"/>
    </location>
</feature>
<dbReference type="PANTHER" id="PTHR23500">
    <property type="entry name" value="SOLUTE CARRIER FAMILY 2, FACILITATED GLUCOSE TRANSPORTER"/>
    <property type="match status" value="1"/>
</dbReference>
<dbReference type="PRINTS" id="PR00171">
    <property type="entry name" value="SUGRTRNSPORT"/>
</dbReference>
<evidence type="ECO:0000256" key="8">
    <source>
        <dbReference type="ARBA" id="ARBA00023136"/>
    </source>
</evidence>
<evidence type="ECO:0000256" key="3">
    <source>
        <dbReference type="ARBA" id="ARBA00022448"/>
    </source>
</evidence>
<feature type="transmembrane region" description="Helical" evidence="12">
    <location>
        <begin position="349"/>
        <end position="373"/>
    </location>
</feature>
<evidence type="ECO:0000256" key="11">
    <source>
        <dbReference type="SAM" id="MobiDB-lite"/>
    </source>
</evidence>
<dbReference type="InterPro" id="IPR005828">
    <property type="entry name" value="MFS_sugar_transport-like"/>
</dbReference>
<dbReference type="InterPro" id="IPR003663">
    <property type="entry name" value="Sugar/inositol_transpt"/>
</dbReference>
<dbReference type="NCBIfam" id="TIGR00879">
    <property type="entry name" value="SP"/>
    <property type="match status" value="1"/>
</dbReference>
<feature type="transmembrane region" description="Helical" evidence="12">
    <location>
        <begin position="320"/>
        <end position="342"/>
    </location>
</feature>
<evidence type="ECO:0000256" key="5">
    <source>
        <dbReference type="ARBA" id="ARBA00022692"/>
    </source>
</evidence>
<comment type="subcellular location">
    <subcellularLocation>
        <location evidence="1">Membrane</location>
        <topology evidence="1">Multi-pass membrane protein</topology>
    </subcellularLocation>
</comment>
<name>A0AAW2M1L4_9LAMI</name>
<comment type="caution">
    <text evidence="14">The sequence shown here is derived from an EMBL/GenBank/DDBJ whole genome shotgun (WGS) entry which is preliminary data.</text>
</comment>
<accession>A0AAW2M1L4</accession>
<dbReference type="GO" id="GO:0015145">
    <property type="term" value="F:monosaccharide transmembrane transporter activity"/>
    <property type="evidence" value="ECO:0007669"/>
    <property type="project" value="InterPro"/>
</dbReference>
<feature type="transmembrane region" description="Helical" evidence="12">
    <location>
        <begin position="203"/>
        <end position="222"/>
    </location>
</feature>
<feature type="compositionally biased region" description="Basic and acidic residues" evidence="11">
    <location>
        <begin position="525"/>
        <end position="540"/>
    </location>
</feature>
<dbReference type="FunFam" id="1.20.1250.20:FF:000002">
    <property type="entry name" value="Sugar transport protein 13"/>
    <property type="match status" value="1"/>
</dbReference>
<evidence type="ECO:0000256" key="4">
    <source>
        <dbReference type="ARBA" id="ARBA00022597"/>
    </source>
</evidence>
<feature type="transmembrane region" description="Helical" evidence="12">
    <location>
        <begin position="284"/>
        <end position="308"/>
    </location>
</feature>
<dbReference type="SUPFAM" id="SSF103473">
    <property type="entry name" value="MFS general substrate transporter"/>
    <property type="match status" value="1"/>
</dbReference>
<feature type="transmembrane region" description="Helical" evidence="12">
    <location>
        <begin position="18"/>
        <end position="38"/>
    </location>
</feature>
<dbReference type="GO" id="GO:0016020">
    <property type="term" value="C:membrane"/>
    <property type="evidence" value="ECO:0007669"/>
    <property type="project" value="UniProtKB-SubCell"/>
</dbReference>
<evidence type="ECO:0000256" key="10">
    <source>
        <dbReference type="RuleBase" id="RU003346"/>
    </source>
</evidence>
<dbReference type="EMBL" id="JACGWM010000015">
    <property type="protein sequence ID" value="KAL0324351.1"/>
    <property type="molecule type" value="Genomic_DNA"/>
</dbReference>
<gene>
    <name evidence="14" type="ORF">Scaly_2402200</name>
</gene>
<organism evidence="14">
    <name type="scientific">Sesamum calycinum</name>
    <dbReference type="NCBI Taxonomy" id="2727403"/>
    <lineage>
        <taxon>Eukaryota</taxon>
        <taxon>Viridiplantae</taxon>
        <taxon>Streptophyta</taxon>
        <taxon>Embryophyta</taxon>
        <taxon>Tracheophyta</taxon>
        <taxon>Spermatophyta</taxon>
        <taxon>Magnoliopsida</taxon>
        <taxon>eudicotyledons</taxon>
        <taxon>Gunneridae</taxon>
        <taxon>Pentapetalae</taxon>
        <taxon>asterids</taxon>
        <taxon>lamiids</taxon>
        <taxon>Lamiales</taxon>
        <taxon>Pedaliaceae</taxon>
        <taxon>Sesamum</taxon>
    </lineage>
</organism>
<keyword evidence="8 12" id="KW-0472">Membrane</keyword>
<dbReference type="Gene3D" id="1.20.1250.20">
    <property type="entry name" value="MFS general substrate transporter like domains"/>
    <property type="match status" value="1"/>
</dbReference>
<evidence type="ECO:0000256" key="9">
    <source>
        <dbReference type="ARBA" id="ARBA00044504"/>
    </source>
</evidence>
<keyword evidence="6" id="KW-0769">Symport</keyword>
<dbReference type="InterPro" id="IPR020846">
    <property type="entry name" value="MFS_dom"/>
</dbReference>
<evidence type="ECO:0000256" key="7">
    <source>
        <dbReference type="ARBA" id="ARBA00022989"/>
    </source>
</evidence>
<dbReference type="CDD" id="cd17361">
    <property type="entry name" value="MFS_STP"/>
    <property type="match status" value="1"/>
</dbReference>
<dbReference type="PROSITE" id="PS50850">
    <property type="entry name" value="MFS"/>
    <property type="match status" value="1"/>
</dbReference>
<feature type="transmembrane region" description="Helical" evidence="12">
    <location>
        <begin position="453"/>
        <end position="474"/>
    </location>
</feature>
<evidence type="ECO:0000256" key="12">
    <source>
        <dbReference type="SAM" id="Phobius"/>
    </source>
</evidence>
<sequence>MAGGVVIAKGGKAYPGKLTCRVFCTCFVAAMGGLIFGYDIGISGGVTSMPSFLMKFFPSVYRREELNVGGTNQYCKFDDARLTLFTSSLYLAALVASVFASTVTRMLGRKCSMLLGGILFLAGAIVNGFAQNVNMLIIGRVLLGCGIGFSNQSVPVYLSEMAPYRYRGMLNMFFQQTITIGILAANVINYFTAQIKSGEGWRISLGCAAVPALLFIAGALYLPDTPNSLIERGKQEEALKRLRNIRGIEDVEEEFNDLVAASIASKKIKHPWANLLKRKYRPHLTMVILIPFFQQLTGMNVFMFYAPVLFKTIGFGNNASLASAVISGGVNCAATLVSIFSVDRIGRRVLFLEGGAQMFVCQIIITICIALKFGVNGNPGELPHWYAMFVVIAICVYVAGFAWSWGPLGWLVPSEILPLEVRSAGQSINVAVNMIFTFFIAELFLKMLCAMKYGMFIFFSAFVFAMSIFIYKFFPETKGIPIEEMSGIWKKHPYWKNYVEEDKVEEEHDHTKVYIYIEGDRENISRDRGGAGDGGGAEKEADTDDEEGRGGRKGGEDMAMAMVKREGQRRRREKRRGCREEGGKRGGDDEGEGEREGSGGIGNLKGRGRWEEGGGVEAARGEAGGR</sequence>
<comment type="similarity">
    <text evidence="2 10">Belongs to the major facilitator superfamily. Sugar transporter (TC 2.A.1.1) family.</text>
</comment>
<evidence type="ECO:0000256" key="6">
    <source>
        <dbReference type="ARBA" id="ARBA00022847"/>
    </source>
</evidence>
<feature type="compositionally biased region" description="Basic and acidic residues" evidence="11">
    <location>
        <begin position="578"/>
        <end position="588"/>
    </location>
</feature>
<proteinExistence type="inferred from homology"/>
<evidence type="ECO:0000259" key="13">
    <source>
        <dbReference type="PROSITE" id="PS50850"/>
    </source>
</evidence>
<feature type="domain" description="Major facilitator superfamily (MFS) profile" evidence="13">
    <location>
        <begin position="25"/>
        <end position="478"/>
    </location>
</feature>
<keyword evidence="4 14" id="KW-0762">Sugar transport</keyword>
<dbReference type="InterPro" id="IPR005829">
    <property type="entry name" value="Sugar_transporter_CS"/>
</dbReference>
<dbReference type="Pfam" id="PF00083">
    <property type="entry name" value="Sugar_tr"/>
    <property type="match status" value="1"/>
</dbReference>
<dbReference type="InterPro" id="IPR045262">
    <property type="entry name" value="STP/PLT_plant"/>
</dbReference>
<evidence type="ECO:0000256" key="1">
    <source>
        <dbReference type="ARBA" id="ARBA00004141"/>
    </source>
</evidence>
<evidence type="ECO:0000313" key="14">
    <source>
        <dbReference type="EMBL" id="KAL0324351.1"/>
    </source>
</evidence>
<feature type="transmembrane region" description="Helical" evidence="12">
    <location>
        <begin position="112"/>
        <end position="130"/>
    </location>
</feature>
<dbReference type="InterPro" id="IPR036259">
    <property type="entry name" value="MFS_trans_sf"/>
</dbReference>
<dbReference type="GO" id="GO:0015293">
    <property type="term" value="F:symporter activity"/>
    <property type="evidence" value="ECO:0007669"/>
    <property type="project" value="UniProtKB-KW"/>
</dbReference>
<feature type="compositionally biased region" description="Basic residues" evidence="11">
    <location>
        <begin position="567"/>
        <end position="577"/>
    </location>
</feature>
<reference evidence="14" key="1">
    <citation type="submission" date="2020-06" db="EMBL/GenBank/DDBJ databases">
        <authorList>
            <person name="Li T."/>
            <person name="Hu X."/>
            <person name="Zhang T."/>
            <person name="Song X."/>
            <person name="Zhang H."/>
            <person name="Dai N."/>
            <person name="Sheng W."/>
            <person name="Hou X."/>
            <person name="Wei L."/>
        </authorList>
    </citation>
    <scope>NUCLEOTIDE SEQUENCE</scope>
    <source>
        <strain evidence="14">KEN8</strain>
        <tissue evidence="14">Leaf</tissue>
    </source>
</reference>
<protein>
    <submittedName>
        <fullName evidence="14">Sugar transport protein 1</fullName>
    </submittedName>
</protein>
<keyword evidence="5 12" id="KW-0812">Transmembrane</keyword>
<keyword evidence="3 10" id="KW-0813">Transport</keyword>
<comment type="similarity">
    <text evidence="9">Belongs to the major facilitator superfamily. Phosphate:H(+) symporter (TC 2.A.1.9) family.</text>
</comment>
<dbReference type="InterPro" id="IPR044778">
    <property type="entry name" value="MFS_STP/MST-like_plant"/>
</dbReference>
<dbReference type="PROSITE" id="PS00216">
    <property type="entry name" value="SUGAR_TRANSPORT_1"/>
    <property type="match status" value="1"/>
</dbReference>
<keyword evidence="7 12" id="KW-1133">Transmembrane helix</keyword>
<reference evidence="14" key="2">
    <citation type="journal article" date="2024" name="Plant">
        <title>Genomic evolution and insights into agronomic trait innovations of Sesamum species.</title>
        <authorList>
            <person name="Miao H."/>
            <person name="Wang L."/>
            <person name="Qu L."/>
            <person name="Liu H."/>
            <person name="Sun Y."/>
            <person name="Le M."/>
            <person name="Wang Q."/>
            <person name="Wei S."/>
            <person name="Zheng Y."/>
            <person name="Lin W."/>
            <person name="Duan Y."/>
            <person name="Cao H."/>
            <person name="Xiong S."/>
            <person name="Wang X."/>
            <person name="Wei L."/>
            <person name="Li C."/>
            <person name="Ma Q."/>
            <person name="Ju M."/>
            <person name="Zhao R."/>
            <person name="Li G."/>
            <person name="Mu C."/>
            <person name="Tian Q."/>
            <person name="Mei H."/>
            <person name="Zhang T."/>
            <person name="Gao T."/>
            <person name="Zhang H."/>
        </authorList>
    </citation>
    <scope>NUCLEOTIDE SEQUENCE</scope>
    <source>
        <strain evidence="14">KEN8</strain>
    </source>
</reference>